<dbReference type="Proteomes" id="UP000694428">
    <property type="component" value="Unplaced"/>
</dbReference>
<dbReference type="PRINTS" id="PR02065">
    <property type="entry name" value="PROTEINDPCD"/>
</dbReference>
<accession>A0A8C9G341</accession>
<dbReference type="AlphaFoldDB" id="A0A8C9G341"/>
<keyword evidence="4" id="KW-1185">Reference proteome</keyword>
<protein>
    <recommendedName>
        <fullName evidence="2">Protein DPCD</fullName>
    </recommendedName>
</protein>
<dbReference type="Ensembl" id="ENSPSTT00000026318.1">
    <property type="protein sequence ID" value="ENSPSTP00000025009.1"/>
    <property type="gene ID" value="ENSPSTG00000018446.1"/>
</dbReference>
<dbReference type="InterPro" id="IPR026224">
    <property type="entry name" value="DPCD"/>
</dbReference>
<evidence type="ECO:0000313" key="3">
    <source>
        <dbReference type="Ensembl" id="ENSPSTP00000025009.1"/>
    </source>
</evidence>
<evidence type="ECO:0000313" key="4">
    <source>
        <dbReference type="Proteomes" id="UP000694428"/>
    </source>
</evidence>
<proteinExistence type="inferred from homology"/>
<dbReference type="PANTHER" id="PTHR31921:SF1">
    <property type="entry name" value="PROTEIN DPCD"/>
    <property type="match status" value="1"/>
</dbReference>
<dbReference type="Pfam" id="PF14913">
    <property type="entry name" value="DPCD"/>
    <property type="match status" value="1"/>
</dbReference>
<reference evidence="3" key="1">
    <citation type="submission" date="2025-08" db="UniProtKB">
        <authorList>
            <consortium name="Ensembl"/>
        </authorList>
    </citation>
    <scope>IDENTIFICATION</scope>
</reference>
<organism evidence="3 4">
    <name type="scientific">Pavo cristatus</name>
    <name type="common">Indian peafowl</name>
    <name type="synonym">Blue peafowl</name>
    <dbReference type="NCBI Taxonomy" id="9049"/>
    <lineage>
        <taxon>Eukaryota</taxon>
        <taxon>Metazoa</taxon>
        <taxon>Chordata</taxon>
        <taxon>Craniata</taxon>
        <taxon>Vertebrata</taxon>
        <taxon>Euteleostomi</taxon>
        <taxon>Archelosauria</taxon>
        <taxon>Archosauria</taxon>
        <taxon>Dinosauria</taxon>
        <taxon>Saurischia</taxon>
        <taxon>Theropoda</taxon>
        <taxon>Coelurosauria</taxon>
        <taxon>Aves</taxon>
        <taxon>Neognathae</taxon>
        <taxon>Galloanserae</taxon>
        <taxon>Galliformes</taxon>
        <taxon>Phasianidae</taxon>
        <taxon>Phasianinae</taxon>
        <taxon>Pavo</taxon>
    </lineage>
</organism>
<reference evidence="3" key="2">
    <citation type="submission" date="2025-09" db="UniProtKB">
        <authorList>
            <consortium name="Ensembl"/>
        </authorList>
    </citation>
    <scope>IDENTIFICATION</scope>
</reference>
<dbReference type="PANTHER" id="PTHR31921">
    <property type="entry name" value="PROTEIN DPCD"/>
    <property type="match status" value="1"/>
</dbReference>
<evidence type="ECO:0000256" key="1">
    <source>
        <dbReference type="ARBA" id="ARBA00010597"/>
    </source>
</evidence>
<sequence length="203" mass="23218">MAVPSWLERLRAASKTVLVQDGKRKIHYQFEDGKEMAEEYDMKTGQLVSRRWREKNTLGGAGKWQVEVGDPTSPLLGPLESELIKESSSNPVFMRKDTLTSFQWRIRNLPYPKEVYSVSVEKEQRCCVIRTTNKKARHHSATNSKIATKAWGVHSESVHCYGRERKPQSLSNPWKSATLPLSNRAVLTASQRHKQQDGLPSHY</sequence>
<evidence type="ECO:0000256" key="2">
    <source>
        <dbReference type="ARBA" id="ARBA00020330"/>
    </source>
</evidence>
<name>A0A8C9G341_PAVCR</name>
<comment type="similarity">
    <text evidence="1">Belongs to the DPCD family.</text>
</comment>